<dbReference type="AlphaFoldDB" id="A0A2G9URX0"/>
<protein>
    <recommendedName>
        <fullName evidence="3">Peptidase M12A domain-containing protein</fullName>
    </recommendedName>
</protein>
<evidence type="ECO:0008006" key="3">
    <source>
        <dbReference type="Google" id="ProtNLM"/>
    </source>
</evidence>
<keyword evidence="2" id="KW-1185">Reference proteome</keyword>
<accession>A0A2G9URX0</accession>
<name>A0A2G9URX0_TELCI</name>
<evidence type="ECO:0000313" key="2">
    <source>
        <dbReference type="Proteomes" id="UP000230423"/>
    </source>
</evidence>
<proteinExistence type="predicted"/>
<organism evidence="1 2">
    <name type="scientific">Teladorsagia circumcincta</name>
    <name type="common">Brown stomach worm</name>
    <name type="synonym">Ostertagia circumcincta</name>
    <dbReference type="NCBI Taxonomy" id="45464"/>
    <lineage>
        <taxon>Eukaryota</taxon>
        <taxon>Metazoa</taxon>
        <taxon>Ecdysozoa</taxon>
        <taxon>Nematoda</taxon>
        <taxon>Chromadorea</taxon>
        <taxon>Rhabditida</taxon>
        <taxon>Rhabditina</taxon>
        <taxon>Rhabditomorpha</taxon>
        <taxon>Strongyloidea</taxon>
        <taxon>Trichostrongylidae</taxon>
        <taxon>Teladorsagia</taxon>
    </lineage>
</organism>
<sequence>MYYNCNDACKEAPTRCHDDGFPHPRNCSKCICPSGYGGQLCNEGPRGCGDVLRATKRWKSLEGEMCRSEISTDGFMRCDYWIELPGFEDDGCVSVGVEIKTHPDQRRTGYRFCSSAYVNKTLTSALSKVPVIFYKKYESKPHIAREDPVHDYEDGGGFLEMMKTEEKRKNKFPLG</sequence>
<dbReference type="Proteomes" id="UP000230423">
    <property type="component" value="Unassembled WGS sequence"/>
</dbReference>
<reference evidence="1 2" key="1">
    <citation type="submission" date="2015-09" db="EMBL/GenBank/DDBJ databases">
        <title>Draft genome of the parasitic nematode Teladorsagia circumcincta isolate WARC Sus (inbred).</title>
        <authorList>
            <person name="Mitreva M."/>
        </authorList>
    </citation>
    <scope>NUCLEOTIDE SEQUENCE [LARGE SCALE GENOMIC DNA]</scope>
    <source>
        <strain evidence="1 2">S</strain>
    </source>
</reference>
<evidence type="ECO:0000313" key="1">
    <source>
        <dbReference type="EMBL" id="PIO72998.1"/>
    </source>
</evidence>
<dbReference type="EMBL" id="KZ345548">
    <property type="protein sequence ID" value="PIO72998.1"/>
    <property type="molecule type" value="Genomic_DNA"/>
</dbReference>
<gene>
    <name evidence="1" type="ORF">TELCIR_05043</name>
</gene>